<feature type="transmembrane region" description="Helical" evidence="1">
    <location>
        <begin position="109"/>
        <end position="130"/>
    </location>
</feature>
<sequence>MRDLAGARCAKHPDVQAVENCSRCGAFVCPSCLEFHLDGGIRCANCMDRDRTEKPSGRAVAALVFAVLGIQCGLLPGIVGLVLGTAELSAIERGEAPAAGRSLARGGQIIGGIAAALLAIVLIGVAFFVATKSRW</sequence>
<reference evidence="2 3" key="1">
    <citation type="submission" date="2017-08" db="EMBL/GenBank/DDBJ databases">
        <title>Infants hospitalized years apart are colonized by the same room-sourced microbial strains.</title>
        <authorList>
            <person name="Brooks B."/>
            <person name="Olm M.R."/>
            <person name="Firek B.A."/>
            <person name="Baker R."/>
            <person name="Thomas B.C."/>
            <person name="Morowitz M.J."/>
            <person name="Banfield J.F."/>
        </authorList>
    </citation>
    <scope>NUCLEOTIDE SEQUENCE [LARGE SCALE GENOMIC DNA]</scope>
    <source>
        <strain evidence="2">S2_003_000_R2_14</strain>
    </source>
</reference>
<dbReference type="AlphaFoldDB" id="A0A2W5SW56"/>
<keyword evidence="1" id="KW-0472">Membrane</keyword>
<dbReference type="EMBL" id="QFQP01000033">
    <property type="protein sequence ID" value="PZR07180.1"/>
    <property type="molecule type" value="Genomic_DNA"/>
</dbReference>
<gene>
    <name evidence="2" type="ORF">DI536_28390</name>
</gene>
<protein>
    <recommendedName>
        <fullName evidence="4">DUF4190 domain-containing protein</fullName>
    </recommendedName>
</protein>
<evidence type="ECO:0000313" key="2">
    <source>
        <dbReference type="EMBL" id="PZR07180.1"/>
    </source>
</evidence>
<name>A0A2W5SW56_9BACT</name>
<dbReference type="Proteomes" id="UP000249061">
    <property type="component" value="Unassembled WGS sequence"/>
</dbReference>
<comment type="caution">
    <text evidence="2">The sequence shown here is derived from an EMBL/GenBank/DDBJ whole genome shotgun (WGS) entry which is preliminary data.</text>
</comment>
<evidence type="ECO:0008006" key="4">
    <source>
        <dbReference type="Google" id="ProtNLM"/>
    </source>
</evidence>
<evidence type="ECO:0000313" key="3">
    <source>
        <dbReference type="Proteomes" id="UP000249061"/>
    </source>
</evidence>
<organism evidence="2 3">
    <name type="scientific">Archangium gephyra</name>
    <dbReference type="NCBI Taxonomy" id="48"/>
    <lineage>
        <taxon>Bacteria</taxon>
        <taxon>Pseudomonadati</taxon>
        <taxon>Myxococcota</taxon>
        <taxon>Myxococcia</taxon>
        <taxon>Myxococcales</taxon>
        <taxon>Cystobacterineae</taxon>
        <taxon>Archangiaceae</taxon>
        <taxon>Archangium</taxon>
    </lineage>
</organism>
<keyword evidence="1" id="KW-1133">Transmembrane helix</keyword>
<proteinExistence type="predicted"/>
<evidence type="ECO:0000256" key="1">
    <source>
        <dbReference type="SAM" id="Phobius"/>
    </source>
</evidence>
<keyword evidence="1" id="KW-0812">Transmembrane</keyword>
<feature type="transmembrane region" description="Helical" evidence="1">
    <location>
        <begin position="59"/>
        <end position="83"/>
    </location>
</feature>
<accession>A0A2W5SW56</accession>